<name>A0ABT2ERQ4_9BACT</name>
<organism evidence="1 2">
    <name type="scientific">Candidatus Fervidibacter sacchari</name>
    <dbReference type="NCBI Taxonomy" id="1448929"/>
    <lineage>
        <taxon>Bacteria</taxon>
        <taxon>Candidatus Fervidibacterota</taxon>
        <taxon>Candidatus Fervidibacter</taxon>
    </lineage>
</organism>
<gene>
    <name evidence="1" type="ORF">M2350_003051</name>
</gene>
<protein>
    <submittedName>
        <fullName evidence="1">Uncharacterized protein</fullName>
    </submittedName>
</protein>
<evidence type="ECO:0000313" key="1">
    <source>
        <dbReference type="EMBL" id="MCS3920616.1"/>
    </source>
</evidence>
<comment type="caution">
    <text evidence="1">The sequence shown here is derived from an EMBL/GenBank/DDBJ whole genome shotgun (WGS) entry which is preliminary data.</text>
</comment>
<dbReference type="Proteomes" id="UP001204798">
    <property type="component" value="Unassembled WGS sequence"/>
</dbReference>
<sequence length="31" mass="3656">MEKLLLRTVKTKQGLRVAVHHKDDPQRVFLV</sequence>
<keyword evidence="2" id="KW-1185">Reference proteome</keyword>
<dbReference type="EMBL" id="JANUCP010000006">
    <property type="protein sequence ID" value="MCS3920616.1"/>
    <property type="molecule type" value="Genomic_DNA"/>
</dbReference>
<evidence type="ECO:0000313" key="2">
    <source>
        <dbReference type="Proteomes" id="UP001204798"/>
    </source>
</evidence>
<accession>A0ABT2ERQ4</accession>
<reference evidence="1 2" key="1">
    <citation type="submission" date="2022-08" db="EMBL/GenBank/DDBJ databases">
        <title>Bacterial and archaeal communities from various locations to study Microbial Dark Matter (Phase II).</title>
        <authorList>
            <person name="Stepanauskas R."/>
        </authorList>
    </citation>
    <scope>NUCLEOTIDE SEQUENCE [LARGE SCALE GENOMIC DNA]</scope>
    <source>
        <strain evidence="1 2">PD1</strain>
    </source>
</reference>
<proteinExistence type="predicted"/>